<protein>
    <submittedName>
        <fullName evidence="1">Uncharacterized protein</fullName>
    </submittedName>
</protein>
<evidence type="ECO:0000313" key="1">
    <source>
        <dbReference type="EMBL" id="GAA4670668.1"/>
    </source>
</evidence>
<organism evidence="1 2">
    <name type="scientific">Nocardioides nanhaiensis</name>
    <dbReference type="NCBI Taxonomy" id="1476871"/>
    <lineage>
        <taxon>Bacteria</taxon>
        <taxon>Bacillati</taxon>
        <taxon>Actinomycetota</taxon>
        <taxon>Actinomycetes</taxon>
        <taxon>Propionibacteriales</taxon>
        <taxon>Nocardioidaceae</taxon>
        <taxon>Nocardioides</taxon>
    </lineage>
</organism>
<reference evidence="2" key="1">
    <citation type="journal article" date="2019" name="Int. J. Syst. Evol. Microbiol.">
        <title>The Global Catalogue of Microorganisms (GCM) 10K type strain sequencing project: providing services to taxonomists for standard genome sequencing and annotation.</title>
        <authorList>
            <consortium name="The Broad Institute Genomics Platform"/>
            <consortium name="The Broad Institute Genome Sequencing Center for Infectious Disease"/>
            <person name="Wu L."/>
            <person name="Ma J."/>
        </authorList>
    </citation>
    <scope>NUCLEOTIDE SEQUENCE [LARGE SCALE GENOMIC DNA]</scope>
    <source>
        <strain evidence="2">JCM 18127</strain>
    </source>
</reference>
<accession>A0ABP8VSE2</accession>
<dbReference type="EMBL" id="BAABIM010000001">
    <property type="protein sequence ID" value="GAA4670668.1"/>
    <property type="molecule type" value="Genomic_DNA"/>
</dbReference>
<proteinExistence type="predicted"/>
<gene>
    <name evidence="1" type="ORF">GCM10023226_04080</name>
</gene>
<evidence type="ECO:0000313" key="2">
    <source>
        <dbReference type="Proteomes" id="UP001500621"/>
    </source>
</evidence>
<sequence length="72" mass="7528">MHGLGVRVTAGGRGQLRGLDGLAAAGGELVGAELAHGRLLDLCWCGVRLHEAVTLVNVRKVESVPLNSKWVS</sequence>
<keyword evidence="2" id="KW-1185">Reference proteome</keyword>
<comment type="caution">
    <text evidence="1">The sequence shown here is derived from an EMBL/GenBank/DDBJ whole genome shotgun (WGS) entry which is preliminary data.</text>
</comment>
<name>A0ABP8VSE2_9ACTN</name>
<dbReference type="Proteomes" id="UP001500621">
    <property type="component" value="Unassembled WGS sequence"/>
</dbReference>